<reference evidence="5" key="1">
    <citation type="journal article" date="2020" name="mSystems">
        <title>Genome- and Community-Level Interaction Insights into Carbon Utilization and Element Cycling Functions of Hydrothermarchaeota in Hydrothermal Sediment.</title>
        <authorList>
            <person name="Zhou Z."/>
            <person name="Liu Y."/>
            <person name="Xu W."/>
            <person name="Pan J."/>
            <person name="Luo Z.H."/>
            <person name="Li M."/>
        </authorList>
    </citation>
    <scope>NUCLEOTIDE SEQUENCE [LARGE SCALE GENOMIC DNA]</scope>
    <source>
        <strain evidence="5">HyVt-533</strain>
    </source>
</reference>
<protein>
    <recommendedName>
        <fullName evidence="3">Acyl carrier protein</fullName>
        <shortName evidence="3">ACP</shortName>
    </recommendedName>
</protein>
<evidence type="ECO:0000256" key="3">
    <source>
        <dbReference type="HAMAP-Rule" id="MF_01217"/>
    </source>
</evidence>
<dbReference type="InterPro" id="IPR036736">
    <property type="entry name" value="ACP-like_sf"/>
</dbReference>
<comment type="function">
    <text evidence="3">Carrier of the growing fatty acid chain in fatty acid biosynthesis.</text>
</comment>
<keyword evidence="1 3" id="KW-0596">Phosphopantetheine</keyword>
<dbReference type="HAMAP" id="MF_01217">
    <property type="entry name" value="Acyl_carrier"/>
    <property type="match status" value="1"/>
</dbReference>
<comment type="subcellular location">
    <subcellularLocation>
        <location evidence="3">Cytoplasm</location>
    </subcellularLocation>
</comment>
<accession>A0A7V5P225</accession>
<dbReference type="GO" id="GO:0005829">
    <property type="term" value="C:cytosol"/>
    <property type="evidence" value="ECO:0007669"/>
    <property type="project" value="TreeGrafter"/>
</dbReference>
<dbReference type="GO" id="GO:0000035">
    <property type="term" value="F:acyl binding"/>
    <property type="evidence" value="ECO:0007669"/>
    <property type="project" value="TreeGrafter"/>
</dbReference>
<comment type="similarity">
    <text evidence="3">Belongs to the acyl carrier protein (ACP) family.</text>
</comment>
<dbReference type="Gene3D" id="1.10.1200.10">
    <property type="entry name" value="ACP-like"/>
    <property type="match status" value="1"/>
</dbReference>
<feature type="modified residue" description="O-(pantetheine 4'-phosphoryl)serine" evidence="3">
    <location>
        <position position="38"/>
    </location>
</feature>
<dbReference type="UniPathway" id="UPA00094"/>
<keyword evidence="3" id="KW-0443">Lipid metabolism</keyword>
<dbReference type="PANTHER" id="PTHR20863">
    <property type="entry name" value="ACYL CARRIER PROTEIN"/>
    <property type="match status" value="1"/>
</dbReference>
<dbReference type="EMBL" id="DROK01000298">
    <property type="protein sequence ID" value="HHI98179.1"/>
    <property type="molecule type" value="Genomic_DNA"/>
</dbReference>
<comment type="caution">
    <text evidence="5">The sequence shown here is derived from an EMBL/GenBank/DDBJ whole genome shotgun (WGS) entry which is preliminary data.</text>
</comment>
<dbReference type="InterPro" id="IPR009081">
    <property type="entry name" value="PP-bd_ACP"/>
</dbReference>
<keyword evidence="3" id="KW-0963">Cytoplasm</keyword>
<keyword evidence="2 3" id="KW-0597">Phosphoprotein</keyword>
<feature type="domain" description="Carrier" evidence="4">
    <location>
        <begin position="1"/>
        <end position="78"/>
    </location>
</feature>
<evidence type="ECO:0000256" key="2">
    <source>
        <dbReference type="ARBA" id="ARBA00022553"/>
    </source>
</evidence>
<sequence>MRREEIFETVREILAEVLNRPVEITPETRFEKDLEVDSLRAMEILAAVEDRFDITVPINVLNEIRTVGDLVKEIEKLMEGDHGHL</sequence>
<dbReference type="Pfam" id="PF00550">
    <property type="entry name" value="PP-binding"/>
    <property type="match status" value="1"/>
</dbReference>
<evidence type="ECO:0000256" key="1">
    <source>
        <dbReference type="ARBA" id="ARBA00022450"/>
    </source>
</evidence>
<organism evidence="5">
    <name type="scientific">Thermodesulfatator atlanticus</name>
    <dbReference type="NCBI Taxonomy" id="501497"/>
    <lineage>
        <taxon>Bacteria</taxon>
        <taxon>Pseudomonadati</taxon>
        <taxon>Thermodesulfobacteriota</taxon>
        <taxon>Thermodesulfobacteria</taxon>
        <taxon>Thermodesulfobacteriales</taxon>
        <taxon>Thermodesulfatatoraceae</taxon>
        <taxon>Thermodesulfatator</taxon>
    </lineage>
</organism>
<keyword evidence="3" id="KW-0275">Fatty acid biosynthesis</keyword>
<dbReference type="PROSITE" id="PS50075">
    <property type="entry name" value="CARRIER"/>
    <property type="match status" value="1"/>
</dbReference>
<proteinExistence type="inferred from homology"/>
<dbReference type="AlphaFoldDB" id="A0A7V5P225"/>
<dbReference type="InterPro" id="IPR003231">
    <property type="entry name" value="ACP"/>
</dbReference>
<evidence type="ECO:0000313" key="5">
    <source>
        <dbReference type="EMBL" id="HHI98179.1"/>
    </source>
</evidence>
<evidence type="ECO:0000259" key="4">
    <source>
        <dbReference type="PROSITE" id="PS50075"/>
    </source>
</evidence>
<name>A0A7V5P225_9BACT</name>
<keyword evidence="3" id="KW-0276">Fatty acid metabolism</keyword>
<keyword evidence="3" id="KW-0444">Lipid biosynthesis</keyword>
<dbReference type="Proteomes" id="UP000886101">
    <property type="component" value="Unassembled WGS sequence"/>
</dbReference>
<dbReference type="GO" id="GO:0016020">
    <property type="term" value="C:membrane"/>
    <property type="evidence" value="ECO:0007669"/>
    <property type="project" value="GOC"/>
</dbReference>
<comment type="PTM">
    <text evidence="3">4'-phosphopantetheine is transferred from CoA to a specific serine of apo-ACP by AcpS. This modification is essential for activity because fatty acids are bound in thioester linkage to the sulfhydryl of the prosthetic group.</text>
</comment>
<comment type="pathway">
    <text evidence="3">Lipid metabolism; fatty acid biosynthesis.</text>
</comment>
<dbReference type="GO" id="GO:0000036">
    <property type="term" value="F:acyl carrier activity"/>
    <property type="evidence" value="ECO:0007669"/>
    <property type="project" value="UniProtKB-UniRule"/>
</dbReference>
<dbReference type="GO" id="GO:0009245">
    <property type="term" value="P:lipid A biosynthetic process"/>
    <property type="evidence" value="ECO:0007669"/>
    <property type="project" value="TreeGrafter"/>
</dbReference>
<dbReference type="SUPFAM" id="SSF47336">
    <property type="entry name" value="ACP-like"/>
    <property type="match status" value="1"/>
</dbReference>
<gene>
    <name evidence="3" type="primary">acpP</name>
    <name evidence="5" type="ORF">ENJ96_10090</name>
</gene>
<dbReference type="PANTHER" id="PTHR20863:SF76">
    <property type="entry name" value="CARRIER DOMAIN-CONTAINING PROTEIN"/>
    <property type="match status" value="1"/>
</dbReference>